<feature type="region of interest" description="Disordered" evidence="1">
    <location>
        <begin position="1"/>
        <end position="52"/>
    </location>
</feature>
<dbReference type="Proteomes" id="UP000249829">
    <property type="component" value="Unassembled WGS sequence"/>
</dbReference>
<feature type="compositionally biased region" description="Basic and acidic residues" evidence="1">
    <location>
        <begin position="30"/>
        <end position="48"/>
    </location>
</feature>
<accession>A0A2V5HBD5</accession>
<reference evidence="2 3" key="1">
    <citation type="submission" date="2018-02" db="EMBL/GenBank/DDBJ databases">
        <title>The genomes of Aspergillus section Nigri reveals drivers in fungal speciation.</title>
        <authorList>
            <consortium name="DOE Joint Genome Institute"/>
            <person name="Vesth T.C."/>
            <person name="Nybo J."/>
            <person name="Theobald S."/>
            <person name="Brandl J."/>
            <person name="Frisvad J.C."/>
            <person name="Nielsen K.F."/>
            <person name="Lyhne E.K."/>
            <person name="Kogle M.E."/>
            <person name="Kuo A."/>
            <person name="Riley R."/>
            <person name="Clum A."/>
            <person name="Nolan M."/>
            <person name="Lipzen A."/>
            <person name="Salamov A."/>
            <person name="Henrissat B."/>
            <person name="Wiebenga A."/>
            <person name="De vries R.P."/>
            <person name="Grigoriev I.V."/>
            <person name="Mortensen U.H."/>
            <person name="Andersen M.R."/>
            <person name="Baker S.E."/>
        </authorList>
    </citation>
    <scope>NUCLEOTIDE SEQUENCE [LARGE SCALE GENOMIC DNA]</scope>
    <source>
        <strain evidence="2 3">CBS 115571</strain>
    </source>
</reference>
<proteinExistence type="predicted"/>
<organism evidence="2 3">
    <name type="scientific">Aspergillus violaceofuscus (strain CBS 115571)</name>
    <dbReference type="NCBI Taxonomy" id="1450538"/>
    <lineage>
        <taxon>Eukaryota</taxon>
        <taxon>Fungi</taxon>
        <taxon>Dikarya</taxon>
        <taxon>Ascomycota</taxon>
        <taxon>Pezizomycotina</taxon>
        <taxon>Eurotiomycetes</taxon>
        <taxon>Eurotiomycetidae</taxon>
        <taxon>Eurotiales</taxon>
        <taxon>Aspergillaceae</taxon>
        <taxon>Aspergillus</taxon>
    </lineage>
</organism>
<name>A0A2V5HBD5_ASPV1</name>
<evidence type="ECO:0000313" key="2">
    <source>
        <dbReference type="EMBL" id="PYI21699.1"/>
    </source>
</evidence>
<gene>
    <name evidence="2" type="ORF">BO99DRAFT_60968</name>
</gene>
<protein>
    <submittedName>
        <fullName evidence="2">Uncharacterized protein</fullName>
    </submittedName>
</protein>
<dbReference type="EMBL" id="KZ825115">
    <property type="protein sequence ID" value="PYI21699.1"/>
    <property type="molecule type" value="Genomic_DNA"/>
</dbReference>
<keyword evidence="3" id="KW-1185">Reference proteome</keyword>
<evidence type="ECO:0000256" key="1">
    <source>
        <dbReference type="SAM" id="MobiDB-lite"/>
    </source>
</evidence>
<feature type="compositionally biased region" description="Low complexity" evidence="1">
    <location>
        <begin position="16"/>
        <end position="28"/>
    </location>
</feature>
<evidence type="ECO:0000313" key="3">
    <source>
        <dbReference type="Proteomes" id="UP000249829"/>
    </source>
</evidence>
<dbReference type="AlphaFoldDB" id="A0A2V5HBD5"/>
<sequence>MQERRFTNTHSRNYRRQQQPKQQRSKSPSPRKDRDKFRATPPHADCDRPLYPPRAVIIQREHQGGTRSKHSSKSSHRYGISEVDSCIRSAVHCPLRQPPIEILEGPIATYFHTPSDPVIVSPYSVTPFQASALSYAPKRKIVPKSLATTTKETQLPIAAIVLGNLPSRPYRM</sequence>